<dbReference type="AlphaFoldDB" id="J9DJZ7"/>
<dbReference type="InParanoid" id="J9DJZ7"/>
<keyword evidence="3" id="KW-1185">Reference proteome</keyword>
<dbReference type="EMBL" id="AFBI03000004">
    <property type="protein sequence ID" value="EJW01677.1"/>
    <property type="molecule type" value="Genomic_DNA"/>
</dbReference>
<keyword evidence="1" id="KW-0472">Membrane</keyword>
<keyword evidence="1" id="KW-0812">Transmembrane</keyword>
<accession>J9DJZ7</accession>
<dbReference type="VEuPathDB" id="MicrosporidiaDB:EDEG_00394"/>
<feature type="transmembrane region" description="Helical" evidence="1">
    <location>
        <begin position="81"/>
        <end position="98"/>
    </location>
</feature>
<evidence type="ECO:0000313" key="2">
    <source>
        <dbReference type="EMBL" id="EJW01677.1"/>
    </source>
</evidence>
<evidence type="ECO:0000256" key="1">
    <source>
        <dbReference type="SAM" id="Phobius"/>
    </source>
</evidence>
<name>J9DJZ7_EDHAE</name>
<evidence type="ECO:0000313" key="3">
    <source>
        <dbReference type="Proteomes" id="UP000003163"/>
    </source>
</evidence>
<reference evidence="2 3" key="1">
    <citation type="submission" date="2011-08" db="EMBL/GenBank/DDBJ databases">
        <authorList>
            <person name="Liu Z.J."/>
            <person name="Shi F.L."/>
            <person name="Lu J.Q."/>
            <person name="Li M."/>
            <person name="Wang Z.L."/>
        </authorList>
    </citation>
    <scope>NUCLEOTIDE SEQUENCE [LARGE SCALE GENOMIC DNA]</scope>
    <source>
        <strain evidence="2 3">USNM 41457</strain>
    </source>
</reference>
<sequence length="100" mass="12457">MERKYNMNLSYFNKEILRDLKRDFMKLHAKNNISLDQLIINNELFFVFSFSVTSALILLCLVSLFSIFFKYYRCAAEIFRNMYALYYIYFFMYFIDFFRW</sequence>
<comment type="caution">
    <text evidence="2">The sequence shown here is derived from an EMBL/GenBank/DDBJ whole genome shotgun (WGS) entry which is preliminary data.</text>
</comment>
<gene>
    <name evidence="2" type="ORF">EDEG_00394</name>
</gene>
<keyword evidence="1" id="KW-1133">Transmembrane helix</keyword>
<feature type="transmembrane region" description="Helical" evidence="1">
    <location>
        <begin position="44"/>
        <end position="69"/>
    </location>
</feature>
<proteinExistence type="predicted"/>
<reference evidence="3" key="2">
    <citation type="submission" date="2015-07" db="EMBL/GenBank/DDBJ databases">
        <title>Contrasting host-pathogen interactions and genome evolution in two generalist and specialist microsporidian pathogens of mosquitoes.</title>
        <authorList>
            <consortium name="The Broad Institute Genomics Platform"/>
            <consortium name="The Broad Institute Genome Sequencing Center for Infectious Disease"/>
            <person name="Cuomo C.A."/>
            <person name="Sanscrainte N.D."/>
            <person name="Goldberg J.M."/>
            <person name="Heiman D."/>
            <person name="Young S."/>
            <person name="Zeng Q."/>
            <person name="Becnel J.J."/>
            <person name="Birren B.W."/>
        </authorList>
    </citation>
    <scope>NUCLEOTIDE SEQUENCE [LARGE SCALE GENOMIC DNA]</scope>
    <source>
        <strain evidence="3">USNM 41457</strain>
    </source>
</reference>
<organism evidence="2 3">
    <name type="scientific">Edhazardia aedis (strain USNM 41457)</name>
    <name type="common">Microsporidian parasite</name>
    <dbReference type="NCBI Taxonomy" id="1003232"/>
    <lineage>
        <taxon>Eukaryota</taxon>
        <taxon>Fungi</taxon>
        <taxon>Fungi incertae sedis</taxon>
        <taxon>Microsporidia</taxon>
        <taxon>Edhazardia</taxon>
    </lineage>
</organism>
<protein>
    <submittedName>
        <fullName evidence="2">Uncharacterized protein</fullName>
    </submittedName>
</protein>
<dbReference type="HOGENOM" id="CLU_2306069_0_0_1"/>
<dbReference type="Proteomes" id="UP000003163">
    <property type="component" value="Unassembled WGS sequence"/>
</dbReference>